<reference evidence="1" key="2">
    <citation type="submission" date="2020-05" db="UniProtKB">
        <authorList>
            <consortium name="EnsemblMetazoa"/>
        </authorList>
    </citation>
    <scope>IDENTIFICATION</scope>
    <source>
        <strain evidence="1">IAEA</strain>
    </source>
</reference>
<dbReference type="VEuPathDB" id="VectorBase:GPPI043328"/>
<dbReference type="AlphaFoldDB" id="A0A1B0BXB5"/>
<proteinExistence type="predicted"/>
<name>A0A1B0BXB5_9MUSC</name>
<sequence>MKKLPRGIVQLHDYIYILRSLKENGEKMKDEYDGSILTKFYKLKETTSKFWILRGATPAFPKPAVNDAFDAAYEIFYAVMRKYMLEADIGKRILATVVADIDFFKSNGPCVFGRMHRQNLLGFILTMLLKTKNCREAIKKNVSSHYTGPCCKYPEIYPAPAEDNILLDMMQKIKSIRTSNCRIYA</sequence>
<keyword evidence="2" id="KW-1185">Reference proteome</keyword>
<reference evidence="2" key="1">
    <citation type="submission" date="2015-01" db="EMBL/GenBank/DDBJ databases">
        <authorList>
            <person name="Aksoy S."/>
            <person name="Warren W."/>
            <person name="Wilson R.K."/>
        </authorList>
    </citation>
    <scope>NUCLEOTIDE SEQUENCE [LARGE SCALE GENOMIC DNA]</scope>
    <source>
        <strain evidence="2">IAEA</strain>
    </source>
</reference>
<accession>A0A1B0BXB5</accession>
<dbReference type="EMBL" id="JXJN01022153">
    <property type="status" value="NOT_ANNOTATED_CDS"/>
    <property type="molecule type" value="Genomic_DNA"/>
</dbReference>
<dbReference type="EnsemblMetazoa" id="GPPI043328-RA">
    <property type="protein sequence ID" value="GPPI043328-PA"/>
    <property type="gene ID" value="GPPI043328"/>
</dbReference>
<organism evidence="1 2">
    <name type="scientific">Glossina palpalis gambiensis</name>
    <dbReference type="NCBI Taxonomy" id="67801"/>
    <lineage>
        <taxon>Eukaryota</taxon>
        <taxon>Metazoa</taxon>
        <taxon>Ecdysozoa</taxon>
        <taxon>Arthropoda</taxon>
        <taxon>Hexapoda</taxon>
        <taxon>Insecta</taxon>
        <taxon>Pterygota</taxon>
        <taxon>Neoptera</taxon>
        <taxon>Endopterygota</taxon>
        <taxon>Diptera</taxon>
        <taxon>Brachycera</taxon>
        <taxon>Muscomorpha</taxon>
        <taxon>Hippoboscoidea</taxon>
        <taxon>Glossinidae</taxon>
        <taxon>Glossina</taxon>
    </lineage>
</organism>
<evidence type="ECO:0000313" key="2">
    <source>
        <dbReference type="Proteomes" id="UP000092460"/>
    </source>
</evidence>
<dbReference type="Proteomes" id="UP000092460">
    <property type="component" value="Unassembled WGS sequence"/>
</dbReference>
<protein>
    <submittedName>
        <fullName evidence="1">Uncharacterized protein</fullName>
    </submittedName>
</protein>
<evidence type="ECO:0000313" key="1">
    <source>
        <dbReference type="EnsemblMetazoa" id="GPPI043328-PA"/>
    </source>
</evidence>